<dbReference type="STRING" id="45351.A7T8F6"/>
<reference evidence="8 9" key="1">
    <citation type="journal article" date="2007" name="Science">
        <title>Sea anemone genome reveals ancestral eumetazoan gene repertoire and genomic organization.</title>
        <authorList>
            <person name="Putnam N.H."/>
            <person name="Srivastava M."/>
            <person name="Hellsten U."/>
            <person name="Dirks B."/>
            <person name="Chapman J."/>
            <person name="Salamov A."/>
            <person name="Terry A."/>
            <person name="Shapiro H."/>
            <person name="Lindquist E."/>
            <person name="Kapitonov V.V."/>
            <person name="Jurka J."/>
            <person name="Genikhovich G."/>
            <person name="Grigoriev I.V."/>
            <person name="Lucas S.M."/>
            <person name="Steele R.E."/>
            <person name="Finnerty J.R."/>
            <person name="Technau U."/>
            <person name="Martindale M.Q."/>
            <person name="Rokhsar D.S."/>
        </authorList>
    </citation>
    <scope>NUCLEOTIDE SEQUENCE [LARGE SCALE GENOMIC DNA]</scope>
    <source>
        <strain evidence="9">CH2 X CH6</strain>
    </source>
</reference>
<comment type="subcellular location">
    <subcellularLocation>
        <location evidence="1">Membrane</location>
        <topology evidence="1">Single-pass membrane protein</topology>
    </subcellularLocation>
</comment>
<feature type="region of interest" description="Disordered" evidence="6">
    <location>
        <begin position="281"/>
        <end position="309"/>
    </location>
</feature>
<dbReference type="PANTHER" id="PTHR12546:SF33">
    <property type="entry name" value="SPERM VESICLE FUSION PROTEIN FER-1"/>
    <property type="match status" value="1"/>
</dbReference>
<dbReference type="HOGENOM" id="CLU_539627_0_0_1"/>
<dbReference type="InterPro" id="IPR000008">
    <property type="entry name" value="C2_dom"/>
</dbReference>
<keyword evidence="5" id="KW-0472">Membrane</keyword>
<protein>
    <recommendedName>
        <fullName evidence="7">C2 domain-containing protein</fullName>
    </recommendedName>
</protein>
<sequence>MTFSAKFHAKKRNTDFVRRRRWHKKMIPQEGGEGTVDLPPVLQVDMDGKSDEKGCIRNLPRMFVSFKSPRKFQLWVYLYQARDLVSLDDSGMNVNVECTLYRYHDKTNIRPSLDCYALVAFGKQSQSTEIIPQSLCPCWDQTLVFEHVNISESLDNISRYPPNVFIELFDKDSVVLCWGVRNMAKFELTSVTSPSVEVECGGAVVTSDVIRDTRKTPNFSKPTLPRMILNLPVKEVYSPPINIRVRDNRSFGRCPIVGVHSIKTLTPFKCQTPVELEQAIPANKVSSRPSSAASRTASHTVDVAETRRDKEKETMEQYVDWWSKFYASIGQAEKAGAYLDLGYQTITVYQTELERVEEFGGFKDFILTFPIRRGKAKSKDDQEDAVVGEFKGAFRVYPLSPDERNLALPETIYTALPPSEPTDCLVRVYVVKGVDLQPQDTNGK</sequence>
<keyword evidence="2" id="KW-0812">Transmembrane</keyword>
<dbReference type="InterPro" id="IPR035892">
    <property type="entry name" value="C2_domain_sf"/>
</dbReference>
<dbReference type="eggNOG" id="KOG1326">
    <property type="taxonomic scope" value="Eukaryota"/>
</dbReference>
<dbReference type="PANTHER" id="PTHR12546">
    <property type="entry name" value="FER-1-LIKE"/>
    <property type="match status" value="1"/>
</dbReference>
<dbReference type="PROSITE" id="PS50004">
    <property type="entry name" value="C2"/>
    <property type="match status" value="1"/>
</dbReference>
<dbReference type="InterPro" id="IPR037721">
    <property type="entry name" value="Ferlin"/>
</dbReference>
<gene>
    <name evidence="8" type="ORF">NEMVEDRAFT_v1g223776</name>
</gene>
<keyword evidence="3" id="KW-0677">Repeat</keyword>
<accession>A7T8F6</accession>
<dbReference type="GO" id="GO:0016020">
    <property type="term" value="C:membrane"/>
    <property type="evidence" value="ECO:0007669"/>
    <property type="project" value="UniProtKB-SubCell"/>
</dbReference>
<evidence type="ECO:0000256" key="2">
    <source>
        <dbReference type="ARBA" id="ARBA00022692"/>
    </source>
</evidence>
<evidence type="ECO:0000256" key="1">
    <source>
        <dbReference type="ARBA" id="ARBA00004167"/>
    </source>
</evidence>
<dbReference type="InterPro" id="IPR037723">
    <property type="entry name" value="C2D_Ferlin"/>
</dbReference>
<evidence type="ECO:0000259" key="7">
    <source>
        <dbReference type="PROSITE" id="PS50004"/>
    </source>
</evidence>
<dbReference type="AlphaFoldDB" id="A7T8F6"/>
<dbReference type="EMBL" id="DS472673">
    <property type="protein sequence ID" value="EDO27731.1"/>
    <property type="molecule type" value="Genomic_DNA"/>
</dbReference>
<dbReference type="PhylomeDB" id="A7T8F6"/>
<dbReference type="SUPFAM" id="SSF49562">
    <property type="entry name" value="C2 domain (Calcium/lipid-binding domain, CaLB)"/>
    <property type="match status" value="2"/>
</dbReference>
<evidence type="ECO:0000256" key="5">
    <source>
        <dbReference type="ARBA" id="ARBA00023136"/>
    </source>
</evidence>
<keyword evidence="4" id="KW-1133">Transmembrane helix</keyword>
<evidence type="ECO:0000256" key="4">
    <source>
        <dbReference type="ARBA" id="ARBA00022989"/>
    </source>
</evidence>
<organism evidence="8 9">
    <name type="scientific">Nematostella vectensis</name>
    <name type="common">Starlet sea anemone</name>
    <dbReference type="NCBI Taxonomy" id="45351"/>
    <lineage>
        <taxon>Eukaryota</taxon>
        <taxon>Metazoa</taxon>
        <taxon>Cnidaria</taxon>
        <taxon>Anthozoa</taxon>
        <taxon>Hexacorallia</taxon>
        <taxon>Actiniaria</taxon>
        <taxon>Edwardsiidae</taxon>
        <taxon>Nematostella</taxon>
    </lineage>
</organism>
<dbReference type="Pfam" id="PF00168">
    <property type="entry name" value="C2"/>
    <property type="match status" value="1"/>
</dbReference>
<keyword evidence="9" id="KW-1185">Reference proteome</keyword>
<evidence type="ECO:0000256" key="3">
    <source>
        <dbReference type="ARBA" id="ARBA00022737"/>
    </source>
</evidence>
<dbReference type="InParanoid" id="A7T8F6"/>
<proteinExistence type="predicted"/>
<feature type="non-terminal residue" evidence="8">
    <location>
        <position position="444"/>
    </location>
</feature>
<evidence type="ECO:0000256" key="6">
    <source>
        <dbReference type="SAM" id="MobiDB-lite"/>
    </source>
</evidence>
<dbReference type="Gene3D" id="2.60.40.150">
    <property type="entry name" value="C2 domain"/>
    <property type="match status" value="1"/>
</dbReference>
<dbReference type="Proteomes" id="UP000001593">
    <property type="component" value="Unassembled WGS sequence"/>
</dbReference>
<feature type="compositionally biased region" description="Low complexity" evidence="6">
    <location>
        <begin position="286"/>
        <end position="298"/>
    </location>
</feature>
<name>A7T8F6_NEMVE</name>
<dbReference type="CDD" id="cd04017">
    <property type="entry name" value="C2D_Ferlin"/>
    <property type="match status" value="1"/>
</dbReference>
<evidence type="ECO:0000313" key="9">
    <source>
        <dbReference type="Proteomes" id="UP000001593"/>
    </source>
</evidence>
<evidence type="ECO:0000313" key="8">
    <source>
        <dbReference type="EMBL" id="EDO27731.1"/>
    </source>
</evidence>
<feature type="domain" description="C2" evidence="7">
    <location>
        <begin position="58"/>
        <end position="208"/>
    </location>
</feature>